<reference evidence="4" key="1">
    <citation type="submission" date="2013-09" db="EMBL/GenBank/DDBJ databases">
        <title>Corchorus olitorius genome sequencing.</title>
        <authorList>
            <person name="Alam M."/>
            <person name="Haque M.S."/>
            <person name="Islam M.S."/>
            <person name="Emdad E.M."/>
            <person name="Islam M.M."/>
            <person name="Ahmed B."/>
            <person name="Halim A."/>
            <person name="Hossen Q.M.M."/>
            <person name="Hossain M.Z."/>
            <person name="Ahmed R."/>
            <person name="Khan M.M."/>
            <person name="Islam R."/>
            <person name="Rashid M.M."/>
            <person name="Khan S.A."/>
            <person name="Rahman M.S."/>
            <person name="Alam M."/>
            <person name="Yahiya A.S."/>
            <person name="Khan M.S."/>
            <person name="Azam M.S."/>
            <person name="Haque T."/>
            <person name="Lashkar M.Z.H."/>
            <person name="Akhand A.I."/>
            <person name="Morshed G."/>
            <person name="Roy S."/>
            <person name="Uddin K.S."/>
            <person name="Rabeya T."/>
            <person name="Hossain A.S."/>
            <person name="Chowdhury A."/>
            <person name="Snigdha A.R."/>
            <person name="Mortoza M.S."/>
            <person name="Matin S.A."/>
            <person name="Hoque S.M.E."/>
            <person name="Islam M.K."/>
            <person name="Roy D.K."/>
            <person name="Haider R."/>
            <person name="Moosa M.M."/>
            <person name="Elias S.M."/>
            <person name="Hasan A.M."/>
            <person name="Jahan S."/>
            <person name="Shafiuddin M."/>
            <person name="Mahmood N."/>
            <person name="Shommy N.S."/>
        </authorList>
    </citation>
    <scope>NUCLEOTIDE SEQUENCE [LARGE SCALE GENOMIC DNA]</scope>
    <source>
        <strain evidence="4">cv. O-4</strain>
    </source>
</reference>
<sequence length="32" mass="3830">MAKLFSLSPSRQKFPHRSSTVRHRQRSSDHHQ</sequence>
<evidence type="ECO:0000313" key="2">
    <source>
        <dbReference type="EMBL" id="OMO64211.1"/>
    </source>
</evidence>
<protein>
    <submittedName>
        <fullName evidence="3">Uncharacterized protein</fullName>
    </submittedName>
</protein>
<evidence type="ECO:0000256" key="1">
    <source>
        <dbReference type="SAM" id="MobiDB-lite"/>
    </source>
</evidence>
<proteinExistence type="predicted"/>
<evidence type="ECO:0000313" key="4">
    <source>
        <dbReference type="Proteomes" id="UP000187203"/>
    </source>
</evidence>
<organism evidence="3 4">
    <name type="scientific">Corchorus olitorius</name>
    <dbReference type="NCBI Taxonomy" id="93759"/>
    <lineage>
        <taxon>Eukaryota</taxon>
        <taxon>Viridiplantae</taxon>
        <taxon>Streptophyta</taxon>
        <taxon>Embryophyta</taxon>
        <taxon>Tracheophyta</taxon>
        <taxon>Spermatophyta</taxon>
        <taxon>Magnoliopsida</taxon>
        <taxon>eudicotyledons</taxon>
        <taxon>Gunneridae</taxon>
        <taxon>Pentapetalae</taxon>
        <taxon>rosids</taxon>
        <taxon>malvids</taxon>
        <taxon>Malvales</taxon>
        <taxon>Malvaceae</taxon>
        <taxon>Grewioideae</taxon>
        <taxon>Apeibeae</taxon>
        <taxon>Corchorus</taxon>
    </lineage>
</organism>
<dbReference type="EMBL" id="AWUE01020990">
    <property type="protein sequence ID" value="OMO64211.1"/>
    <property type="molecule type" value="Genomic_DNA"/>
</dbReference>
<reference evidence="3" key="2">
    <citation type="submission" date="2013-09" db="EMBL/GenBank/DDBJ databases">
        <authorList>
            <person name="Alam M."/>
            <person name="Haque M.S."/>
            <person name="Islam M.S."/>
            <person name="Emdad E.M."/>
            <person name="Islam M.M."/>
            <person name="Ahmed B."/>
            <person name="Halim A."/>
            <person name="Hossen Q.M.M."/>
            <person name="Hossain M.Z."/>
            <person name="Ahmed R."/>
            <person name="Khan M.M."/>
            <person name="Islam R."/>
            <person name="Rashid M.M."/>
            <person name="Khan S.A."/>
            <person name="Rahman M.S."/>
            <person name="Alam M."/>
            <person name="Yahiya A.S."/>
            <person name="Khan M.S."/>
            <person name="Azam M.S."/>
            <person name="Haque T."/>
            <person name="Lashkar M.Z.H."/>
            <person name="Akhand A.I."/>
            <person name="Morshed G."/>
            <person name="Roy S."/>
            <person name="Uddin K.S."/>
            <person name="Rabeya T."/>
            <person name="Hossain A.S."/>
            <person name="Chowdhury A."/>
            <person name="Snigdha A.R."/>
            <person name="Mortoza M.S."/>
            <person name="Matin S.A."/>
            <person name="Hoque S.M.E."/>
            <person name="Islam M.K."/>
            <person name="Roy D.K."/>
            <person name="Haider R."/>
            <person name="Moosa M.M."/>
            <person name="Elias S.M."/>
            <person name="Hasan A.M."/>
            <person name="Jahan S."/>
            <person name="Shafiuddin M."/>
            <person name="Mahmood N."/>
            <person name="Shommy N.S."/>
        </authorList>
    </citation>
    <scope>NUCLEOTIDE SEQUENCE</scope>
    <source>
        <tissue evidence="3">Whole seedlings</tissue>
    </source>
</reference>
<dbReference type="AlphaFoldDB" id="A0A1R3KWU9"/>
<comment type="caution">
    <text evidence="3">The sequence shown here is derived from an EMBL/GenBank/DDBJ whole genome shotgun (WGS) entry which is preliminary data.</text>
</comment>
<feature type="region of interest" description="Disordered" evidence="1">
    <location>
        <begin position="1"/>
        <end position="32"/>
    </location>
</feature>
<dbReference type="EMBL" id="AWUE01010607">
    <property type="protein sequence ID" value="OMP11518.1"/>
    <property type="molecule type" value="Genomic_DNA"/>
</dbReference>
<feature type="compositionally biased region" description="Basic residues" evidence="1">
    <location>
        <begin position="13"/>
        <end position="25"/>
    </location>
</feature>
<dbReference type="Proteomes" id="UP000187203">
    <property type="component" value="Unassembled WGS sequence"/>
</dbReference>
<name>A0A1R3KWU9_9ROSI</name>
<gene>
    <name evidence="3" type="ORF">COLO4_03777</name>
    <name evidence="2" type="ORF">COLO4_32103</name>
</gene>
<evidence type="ECO:0000313" key="3">
    <source>
        <dbReference type="EMBL" id="OMP11518.1"/>
    </source>
</evidence>
<keyword evidence="4" id="KW-1185">Reference proteome</keyword>
<accession>A0A1R3KWU9</accession>
<reference evidence="3" key="3">
    <citation type="journal article" date="2017" name="Nat. Plants">
        <title>Comparative genomics of two jute species and insight into fibre biogenesis.</title>
        <authorList>
            <person name="Islam M.S."/>
            <person name="Saito J.A."/>
            <person name="Emdad E.M."/>
            <person name="Ahmed B."/>
            <person name="Islam M.M."/>
            <person name="Halim A."/>
            <person name="Hossen Q.M."/>
            <person name="Hossain M.Z."/>
            <person name="Ahmed R."/>
            <person name="Hossain M.S."/>
            <person name="Kabir S.M."/>
            <person name="Khan M.S."/>
            <person name="Khan M.M."/>
            <person name="Hasan R."/>
            <person name="Aktar N."/>
            <person name="Honi U."/>
            <person name="Islam R."/>
            <person name="Rashid M.M."/>
            <person name="Wan X."/>
            <person name="Hou S."/>
            <person name="Haque T."/>
            <person name="Azam M.S."/>
            <person name="Moosa M.M."/>
            <person name="Elias S.M."/>
            <person name="Hasan A.M."/>
            <person name="Mahmood N."/>
            <person name="Shafiuddin M."/>
            <person name="Shahid S."/>
            <person name="Shommu N.S."/>
            <person name="Jahan S."/>
            <person name="Roy S."/>
            <person name="Chowdhury A."/>
            <person name="Akhand A.I."/>
            <person name="Nisho G.M."/>
            <person name="Uddin K.S."/>
            <person name="Rabeya T."/>
            <person name="Hoque S.M."/>
            <person name="Snigdha A.R."/>
            <person name="Mortoza S."/>
            <person name="Matin S.A."/>
            <person name="Islam M.K."/>
            <person name="Lashkar M.Z."/>
            <person name="Zaman M."/>
            <person name="Yuryev A."/>
            <person name="Uddin M.K."/>
            <person name="Rahman M.S."/>
            <person name="Haque M.S."/>
            <person name="Alam M.M."/>
            <person name="Khan H."/>
            <person name="Alam M."/>
        </authorList>
    </citation>
    <scope>NUCLEOTIDE SEQUENCE</scope>
    <source>
        <tissue evidence="3">Whole seedlings</tissue>
    </source>
</reference>